<dbReference type="RefSeq" id="WP_274494885.1">
    <property type="nucleotide sequence ID" value="NZ_CP118166.1"/>
</dbReference>
<dbReference type="AlphaFoldDB" id="A0AAE9ZKP7"/>
<keyword evidence="1" id="KW-0732">Signal</keyword>
<dbReference type="KEGG" id="hfl:PUV54_06940"/>
<gene>
    <name evidence="3" type="ORF">PUV54_06940</name>
</gene>
<proteinExistence type="predicted"/>
<sequence>MRVIGSIALSLSLCIAVSCAPSAALADSYEIRFSRERADDDMALRRAEVAAKVTPHRGRIQMTRAAGDTGLYQGWAGFITKLAAEDADGEPVGLIQETPGVWRLARRTHGEITVQYALNLQHDRFRNEPGDDELAYGRDYGVMWTGRALFMEGAPSDHIIVDFDLPEDWKVSTPWRQDAANPARFFPRNTDALLDSAFLAGAHEEIDIALGDAKAIIALGPPVAELGAVYEPIIENFFGAFSALFDDTPKDNFLLVGADASFLGGGVLGRTISLSLNEDALGPSGQFLAAYVIAHEGFHLWNVRWGGQNESAGELEWLLEGAAEYYAWITALRLNYVDEEIFWGLVLDRHGQYLSALQSGGTIVSAAATKNQSSDSYNLIYYGGMSALFAMDLKIRSETSGDKSLDDAIRAIHVASTHGGSPLTLTRLGTLVKQSTGVSIQGILSNNIRRSEKIDLAPYLANFGLFLQKNEAEQTYGPIEQGDDQTADQRALLTAWLSGE</sequence>
<dbReference type="InterPro" id="IPR027268">
    <property type="entry name" value="Peptidase_M4/M1_CTD_sf"/>
</dbReference>
<dbReference type="Proteomes" id="UP001214043">
    <property type="component" value="Chromosome"/>
</dbReference>
<feature type="signal peptide" evidence="1">
    <location>
        <begin position="1"/>
        <end position="26"/>
    </location>
</feature>
<accession>A0AAE9ZKP7</accession>
<name>A0AAE9ZKP7_9PROT</name>
<dbReference type="Pfam" id="PF17899">
    <property type="entry name" value="Peptidase_M61_N"/>
    <property type="match status" value="1"/>
</dbReference>
<evidence type="ECO:0000256" key="1">
    <source>
        <dbReference type="SAM" id="SignalP"/>
    </source>
</evidence>
<feature type="domain" description="Peptidase M61 N-terminal" evidence="2">
    <location>
        <begin position="73"/>
        <end position="201"/>
    </location>
</feature>
<feature type="chain" id="PRO_5042153615" description="Peptidase M61 N-terminal domain-containing protein" evidence="1">
    <location>
        <begin position="27"/>
        <end position="500"/>
    </location>
</feature>
<dbReference type="SUPFAM" id="SSF55486">
    <property type="entry name" value="Metalloproteases ('zincins'), catalytic domain"/>
    <property type="match status" value="1"/>
</dbReference>
<evidence type="ECO:0000259" key="2">
    <source>
        <dbReference type="Pfam" id="PF17899"/>
    </source>
</evidence>
<dbReference type="PROSITE" id="PS51257">
    <property type="entry name" value="PROKAR_LIPOPROTEIN"/>
    <property type="match status" value="1"/>
</dbReference>
<keyword evidence="4" id="KW-1185">Reference proteome</keyword>
<organism evidence="3 4">
    <name type="scientific">Hyphococcus flavus</name>
    <dbReference type="NCBI Taxonomy" id="1866326"/>
    <lineage>
        <taxon>Bacteria</taxon>
        <taxon>Pseudomonadati</taxon>
        <taxon>Pseudomonadota</taxon>
        <taxon>Alphaproteobacteria</taxon>
        <taxon>Parvularculales</taxon>
        <taxon>Parvularculaceae</taxon>
        <taxon>Hyphococcus</taxon>
    </lineage>
</organism>
<evidence type="ECO:0000313" key="3">
    <source>
        <dbReference type="EMBL" id="WDI32931.1"/>
    </source>
</evidence>
<dbReference type="EMBL" id="CP118166">
    <property type="protein sequence ID" value="WDI32931.1"/>
    <property type="molecule type" value="Genomic_DNA"/>
</dbReference>
<dbReference type="Gene3D" id="1.10.390.10">
    <property type="entry name" value="Neutral Protease Domain 2"/>
    <property type="match status" value="1"/>
</dbReference>
<dbReference type="InterPro" id="IPR040756">
    <property type="entry name" value="Peptidase_M61_N"/>
</dbReference>
<reference evidence="3" key="1">
    <citation type="submission" date="2023-02" db="EMBL/GenBank/DDBJ databases">
        <title>Genome sequence of Hyphococcus flavus.</title>
        <authorList>
            <person name="Rong J.-C."/>
            <person name="Zhao Q."/>
            <person name="Yi M."/>
            <person name="Wu J.-Y."/>
        </authorList>
    </citation>
    <scope>NUCLEOTIDE SEQUENCE</scope>
    <source>
        <strain evidence="3">MCCC 1K03223</strain>
    </source>
</reference>
<protein>
    <recommendedName>
        <fullName evidence="2">Peptidase M61 N-terminal domain-containing protein</fullName>
    </recommendedName>
</protein>
<evidence type="ECO:0000313" key="4">
    <source>
        <dbReference type="Proteomes" id="UP001214043"/>
    </source>
</evidence>
<dbReference type="Gene3D" id="2.60.40.3650">
    <property type="match status" value="1"/>
</dbReference>